<dbReference type="AlphaFoldDB" id="A0A5B7CFC6"/>
<gene>
    <name evidence="1" type="ORF">E2C01_000520</name>
</gene>
<evidence type="ECO:0000313" key="1">
    <source>
        <dbReference type="EMBL" id="MPC07950.1"/>
    </source>
</evidence>
<accession>A0A5B7CFC6</accession>
<protein>
    <submittedName>
        <fullName evidence="1">Uncharacterized protein</fullName>
    </submittedName>
</protein>
<evidence type="ECO:0000313" key="2">
    <source>
        <dbReference type="Proteomes" id="UP000324222"/>
    </source>
</evidence>
<dbReference type="Proteomes" id="UP000324222">
    <property type="component" value="Unassembled WGS sequence"/>
</dbReference>
<proteinExistence type="predicted"/>
<reference evidence="1 2" key="1">
    <citation type="submission" date="2019-05" db="EMBL/GenBank/DDBJ databases">
        <title>Another draft genome of Portunus trituberculatus and its Hox gene families provides insights of decapod evolution.</title>
        <authorList>
            <person name="Jeong J.-H."/>
            <person name="Song I."/>
            <person name="Kim S."/>
            <person name="Choi T."/>
            <person name="Kim D."/>
            <person name="Ryu S."/>
            <person name="Kim W."/>
        </authorList>
    </citation>
    <scope>NUCLEOTIDE SEQUENCE [LARGE SCALE GENOMIC DNA]</scope>
    <source>
        <tissue evidence="1">Muscle</tissue>
    </source>
</reference>
<comment type="caution">
    <text evidence="1">The sequence shown here is derived from an EMBL/GenBank/DDBJ whole genome shotgun (WGS) entry which is preliminary data.</text>
</comment>
<name>A0A5B7CFC6_PORTR</name>
<dbReference type="EMBL" id="VSRR010000013">
    <property type="protein sequence ID" value="MPC07950.1"/>
    <property type="molecule type" value="Genomic_DNA"/>
</dbReference>
<sequence length="82" mass="9395">MVLKGLRTHPQLLSIPHSSSHIAHSTQHLRMSANKCLENLALSGINNKNTRRKNTHNTHTHTQHSLLTQVLHYRFINEGEEN</sequence>
<organism evidence="1 2">
    <name type="scientific">Portunus trituberculatus</name>
    <name type="common">Swimming crab</name>
    <name type="synonym">Neptunus trituberculatus</name>
    <dbReference type="NCBI Taxonomy" id="210409"/>
    <lineage>
        <taxon>Eukaryota</taxon>
        <taxon>Metazoa</taxon>
        <taxon>Ecdysozoa</taxon>
        <taxon>Arthropoda</taxon>
        <taxon>Crustacea</taxon>
        <taxon>Multicrustacea</taxon>
        <taxon>Malacostraca</taxon>
        <taxon>Eumalacostraca</taxon>
        <taxon>Eucarida</taxon>
        <taxon>Decapoda</taxon>
        <taxon>Pleocyemata</taxon>
        <taxon>Brachyura</taxon>
        <taxon>Eubrachyura</taxon>
        <taxon>Portunoidea</taxon>
        <taxon>Portunidae</taxon>
        <taxon>Portuninae</taxon>
        <taxon>Portunus</taxon>
    </lineage>
</organism>
<keyword evidence="2" id="KW-1185">Reference proteome</keyword>